<evidence type="ECO:0000313" key="1">
    <source>
        <dbReference type="EMBL" id="GBG71631.1"/>
    </source>
</evidence>
<dbReference type="Gramene" id="GBG71631">
    <property type="protein sequence ID" value="GBG71631"/>
    <property type="gene ID" value="CBR_g9047"/>
</dbReference>
<dbReference type="EMBL" id="BFEA01000150">
    <property type="protein sequence ID" value="GBG71631.1"/>
    <property type="molecule type" value="Genomic_DNA"/>
</dbReference>
<evidence type="ECO:0000313" key="2">
    <source>
        <dbReference type="Proteomes" id="UP000265515"/>
    </source>
</evidence>
<proteinExistence type="predicted"/>
<dbReference type="Proteomes" id="UP000265515">
    <property type="component" value="Unassembled WGS sequence"/>
</dbReference>
<protein>
    <submittedName>
        <fullName evidence="1">Uncharacterized protein</fullName>
    </submittedName>
</protein>
<organism evidence="1 2">
    <name type="scientific">Chara braunii</name>
    <name type="common">Braun's stonewort</name>
    <dbReference type="NCBI Taxonomy" id="69332"/>
    <lineage>
        <taxon>Eukaryota</taxon>
        <taxon>Viridiplantae</taxon>
        <taxon>Streptophyta</taxon>
        <taxon>Charophyceae</taxon>
        <taxon>Charales</taxon>
        <taxon>Characeae</taxon>
        <taxon>Chara</taxon>
    </lineage>
</organism>
<accession>A0A388KNK7</accession>
<comment type="caution">
    <text evidence="1">The sequence shown here is derived from an EMBL/GenBank/DDBJ whole genome shotgun (WGS) entry which is preliminary data.</text>
</comment>
<keyword evidence="2" id="KW-1185">Reference proteome</keyword>
<name>A0A388KNK7_CHABU</name>
<dbReference type="AlphaFoldDB" id="A0A388KNK7"/>
<gene>
    <name evidence="1" type="ORF">CBR_g9047</name>
</gene>
<reference evidence="1 2" key="1">
    <citation type="journal article" date="2018" name="Cell">
        <title>The Chara Genome: Secondary Complexity and Implications for Plant Terrestrialization.</title>
        <authorList>
            <person name="Nishiyama T."/>
            <person name="Sakayama H."/>
            <person name="Vries J.D."/>
            <person name="Buschmann H."/>
            <person name="Saint-Marcoux D."/>
            <person name="Ullrich K.K."/>
            <person name="Haas F.B."/>
            <person name="Vanderstraeten L."/>
            <person name="Becker D."/>
            <person name="Lang D."/>
            <person name="Vosolsobe S."/>
            <person name="Rombauts S."/>
            <person name="Wilhelmsson P.K.I."/>
            <person name="Janitza P."/>
            <person name="Kern R."/>
            <person name="Heyl A."/>
            <person name="Rumpler F."/>
            <person name="Villalobos L.I.A.C."/>
            <person name="Clay J.M."/>
            <person name="Skokan R."/>
            <person name="Toyoda A."/>
            <person name="Suzuki Y."/>
            <person name="Kagoshima H."/>
            <person name="Schijlen E."/>
            <person name="Tajeshwar N."/>
            <person name="Catarino B."/>
            <person name="Hetherington A.J."/>
            <person name="Saltykova A."/>
            <person name="Bonnot C."/>
            <person name="Breuninger H."/>
            <person name="Symeonidi A."/>
            <person name="Radhakrishnan G.V."/>
            <person name="Van Nieuwerburgh F."/>
            <person name="Deforce D."/>
            <person name="Chang C."/>
            <person name="Karol K.G."/>
            <person name="Hedrich R."/>
            <person name="Ulvskov P."/>
            <person name="Glockner G."/>
            <person name="Delwiche C.F."/>
            <person name="Petrasek J."/>
            <person name="Van de Peer Y."/>
            <person name="Friml J."/>
            <person name="Beilby M."/>
            <person name="Dolan L."/>
            <person name="Kohara Y."/>
            <person name="Sugano S."/>
            <person name="Fujiyama A."/>
            <person name="Delaux P.-M."/>
            <person name="Quint M."/>
            <person name="TheiBen G."/>
            <person name="Hagemann M."/>
            <person name="Harholt J."/>
            <person name="Dunand C."/>
            <person name="Zachgo S."/>
            <person name="Langdale J."/>
            <person name="Maumus F."/>
            <person name="Straeten D.V.D."/>
            <person name="Gould S.B."/>
            <person name="Rensing S.A."/>
        </authorList>
    </citation>
    <scope>NUCLEOTIDE SEQUENCE [LARGE SCALE GENOMIC DNA]</scope>
    <source>
        <strain evidence="1 2">S276</strain>
    </source>
</reference>
<sequence length="257" mass="27464">MYSRQTFPNFSIRNVGILYCRGAPVLPSLAGGCCRCLISVFKVSNCSLMVAGAAKVLMLPSIASTWSSRCSNWRFEAELLGLPASGLGAACSKSCTQVLYTGMVPQCCLLQVLYTGMVPHSLSEILQFLVLFLKLGLQLVTGVNQPGHKLGEELFVLLFRCRVVVALGWFKVPKLEPVDAGGFVPLQQISGLLAAGLGIGISCGLKQLLPLLQPVGGQPRLPLGAVPQPRSVRADLGPTCGNRQWTRQQVGPTCPKL</sequence>
<dbReference type="PROSITE" id="PS51257">
    <property type="entry name" value="PROKAR_LIPOPROTEIN"/>
    <property type="match status" value="1"/>
</dbReference>